<organism evidence="1 2">
    <name type="scientific">Batillaria attramentaria</name>
    <dbReference type="NCBI Taxonomy" id="370345"/>
    <lineage>
        <taxon>Eukaryota</taxon>
        <taxon>Metazoa</taxon>
        <taxon>Spiralia</taxon>
        <taxon>Lophotrochozoa</taxon>
        <taxon>Mollusca</taxon>
        <taxon>Gastropoda</taxon>
        <taxon>Caenogastropoda</taxon>
        <taxon>Sorbeoconcha</taxon>
        <taxon>Cerithioidea</taxon>
        <taxon>Batillariidae</taxon>
        <taxon>Batillaria</taxon>
    </lineage>
</organism>
<feature type="non-terminal residue" evidence="1">
    <location>
        <position position="51"/>
    </location>
</feature>
<gene>
    <name evidence="1" type="ORF">BaRGS_00012355</name>
</gene>
<name>A0ABD0LAN0_9CAEN</name>
<protein>
    <submittedName>
        <fullName evidence="1">Uncharacterized protein</fullName>
    </submittedName>
</protein>
<dbReference type="AlphaFoldDB" id="A0ABD0LAN0"/>
<comment type="caution">
    <text evidence="1">The sequence shown here is derived from an EMBL/GenBank/DDBJ whole genome shotgun (WGS) entry which is preliminary data.</text>
</comment>
<dbReference type="Proteomes" id="UP001519460">
    <property type="component" value="Unassembled WGS sequence"/>
</dbReference>
<dbReference type="EMBL" id="JACVVK020000067">
    <property type="protein sequence ID" value="KAK7496433.1"/>
    <property type="molecule type" value="Genomic_DNA"/>
</dbReference>
<proteinExistence type="predicted"/>
<evidence type="ECO:0000313" key="2">
    <source>
        <dbReference type="Proteomes" id="UP001519460"/>
    </source>
</evidence>
<reference evidence="1 2" key="1">
    <citation type="journal article" date="2023" name="Sci. Data">
        <title>Genome assembly of the Korean intertidal mud-creeper Batillaria attramentaria.</title>
        <authorList>
            <person name="Patra A.K."/>
            <person name="Ho P.T."/>
            <person name="Jun S."/>
            <person name="Lee S.J."/>
            <person name="Kim Y."/>
            <person name="Won Y.J."/>
        </authorList>
    </citation>
    <scope>NUCLEOTIDE SEQUENCE [LARGE SCALE GENOMIC DNA]</scope>
    <source>
        <strain evidence="1">Wonlab-2016</strain>
    </source>
</reference>
<keyword evidence="2" id="KW-1185">Reference proteome</keyword>
<accession>A0ABD0LAN0</accession>
<sequence length="51" mass="5761">CSRTLARRLKSGGNKYSSRFTQGSCNSHLYWRDRCDSSTSSLTLLALEAFE</sequence>
<feature type="non-terminal residue" evidence="1">
    <location>
        <position position="1"/>
    </location>
</feature>
<evidence type="ECO:0000313" key="1">
    <source>
        <dbReference type="EMBL" id="KAK7496433.1"/>
    </source>
</evidence>